<gene>
    <name evidence="5" type="ORF">BJF92_15450</name>
</gene>
<keyword evidence="1" id="KW-0805">Transcription regulation</keyword>
<dbReference type="Gene3D" id="1.10.10.10">
    <property type="entry name" value="Winged helix-like DNA-binding domain superfamily/Winged helix DNA-binding domain"/>
    <property type="match status" value="1"/>
</dbReference>
<sequence>MEASLVISALAEPRRREILRMMRNTPCSASEIRDALDITQQAVSQHLQILETAGLVWADRPGRGRRYTLAADGIDALDRFLSELWPDGLQRLKSAVEARRDS</sequence>
<evidence type="ECO:0000256" key="2">
    <source>
        <dbReference type="ARBA" id="ARBA00023125"/>
    </source>
</evidence>
<keyword evidence="3" id="KW-0804">Transcription</keyword>
<dbReference type="InterPro" id="IPR011991">
    <property type="entry name" value="ArsR-like_HTH"/>
</dbReference>
<dbReference type="PANTHER" id="PTHR33154:SF33">
    <property type="entry name" value="TRANSCRIPTIONAL REPRESSOR SDPR"/>
    <property type="match status" value="1"/>
</dbReference>
<comment type="caution">
    <text evidence="5">The sequence shown here is derived from an EMBL/GenBank/DDBJ whole genome shotgun (WGS) entry which is preliminary data.</text>
</comment>
<dbReference type="EMBL" id="MKIO01000022">
    <property type="protein sequence ID" value="OLP56288.1"/>
    <property type="molecule type" value="Genomic_DNA"/>
</dbReference>
<dbReference type="Pfam" id="PF12840">
    <property type="entry name" value="HTH_20"/>
    <property type="match status" value="1"/>
</dbReference>
<dbReference type="SMART" id="SM00418">
    <property type="entry name" value="HTH_ARSR"/>
    <property type="match status" value="1"/>
</dbReference>
<dbReference type="SUPFAM" id="SSF46785">
    <property type="entry name" value="Winged helix' DNA-binding domain"/>
    <property type="match status" value="1"/>
</dbReference>
<organism evidence="5 6">
    <name type="scientific">Xaviernesmea rhizosphaerae</name>
    <dbReference type="NCBI Taxonomy" id="1672749"/>
    <lineage>
        <taxon>Bacteria</taxon>
        <taxon>Pseudomonadati</taxon>
        <taxon>Pseudomonadota</taxon>
        <taxon>Alphaproteobacteria</taxon>
        <taxon>Hyphomicrobiales</taxon>
        <taxon>Rhizobiaceae</taxon>
        <taxon>Rhizobium/Agrobacterium group</taxon>
        <taxon>Xaviernesmea</taxon>
    </lineage>
</organism>
<dbReference type="NCBIfam" id="NF033788">
    <property type="entry name" value="HTH_metalloreg"/>
    <property type="match status" value="1"/>
</dbReference>
<evidence type="ECO:0000256" key="1">
    <source>
        <dbReference type="ARBA" id="ARBA00023015"/>
    </source>
</evidence>
<dbReference type="Proteomes" id="UP000186143">
    <property type="component" value="Unassembled WGS sequence"/>
</dbReference>
<dbReference type="PANTHER" id="PTHR33154">
    <property type="entry name" value="TRANSCRIPTIONAL REGULATOR, ARSR FAMILY"/>
    <property type="match status" value="1"/>
</dbReference>
<dbReference type="GO" id="GO:0003700">
    <property type="term" value="F:DNA-binding transcription factor activity"/>
    <property type="evidence" value="ECO:0007669"/>
    <property type="project" value="InterPro"/>
</dbReference>
<proteinExistence type="predicted"/>
<dbReference type="AlphaFoldDB" id="A0A1Q9ALY7"/>
<evidence type="ECO:0000313" key="5">
    <source>
        <dbReference type="EMBL" id="OLP56288.1"/>
    </source>
</evidence>
<keyword evidence="2" id="KW-0238">DNA-binding</keyword>
<dbReference type="InterPro" id="IPR001845">
    <property type="entry name" value="HTH_ArsR_DNA-bd_dom"/>
</dbReference>
<evidence type="ECO:0000259" key="4">
    <source>
        <dbReference type="PROSITE" id="PS50987"/>
    </source>
</evidence>
<evidence type="ECO:0000256" key="3">
    <source>
        <dbReference type="ARBA" id="ARBA00023163"/>
    </source>
</evidence>
<dbReference type="InterPro" id="IPR036390">
    <property type="entry name" value="WH_DNA-bd_sf"/>
</dbReference>
<protein>
    <recommendedName>
        <fullName evidence="4">HTH arsR-type domain-containing protein</fullName>
    </recommendedName>
</protein>
<evidence type="ECO:0000313" key="6">
    <source>
        <dbReference type="Proteomes" id="UP000186143"/>
    </source>
</evidence>
<dbReference type="OrthoDB" id="9790747at2"/>
<dbReference type="GO" id="GO:0003677">
    <property type="term" value="F:DNA binding"/>
    <property type="evidence" value="ECO:0007669"/>
    <property type="project" value="UniProtKB-KW"/>
</dbReference>
<name>A0A1Q9ALY7_9HYPH</name>
<feature type="domain" description="HTH arsR-type" evidence="4">
    <location>
        <begin position="1"/>
        <end position="89"/>
    </location>
</feature>
<dbReference type="CDD" id="cd00090">
    <property type="entry name" value="HTH_ARSR"/>
    <property type="match status" value="1"/>
</dbReference>
<dbReference type="RefSeq" id="WP_075634007.1">
    <property type="nucleotide sequence ID" value="NZ_MKIO01000022.1"/>
</dbReference>
<dbReference type="InterPro" id="IPR036388">
    <property type="entry name" value="WH-like_DNA-bd_sf"/>
</dbReference>
<dbReference type="PROSITE" id="PS50987">
    <property type="entry name" value="HTH_ARSR_2"/>
    <property type="match status" value="1"/>
</dbReference>
<dbReference type="STRING" id="1672749.BJF92_15450"/>
<dbReference type="InterPro" id="IPR051081">
    <property type="entry name" value="HTH_MetalResp_TranReg"/>
</dbReference>
<dbReference type="PRINTS" id="PR00778">
    <property type="entry name" value="HTHARSR"/>
</dbReference>
<reference evidence="5 6" key="1">
    <citation type="submission" date="2016-09" db="EMBL/GenBank/DDBJ databases">
        <title>Rhizobium sp. nov., a novel species isolated from the rice rhizosphere.</title>
        <authorList>
            <person name="Zhao J."/>
            <person name="Zhang X."/>
        </authorList>
    </citation>
    <scope>NUCLEOTIDE SEQUENCE [LARGE SCALE GENOMIC DNA]</scope>
    <source>
        <strain evidence="5 6">MH17</strain>
    </source>
</reference>
<accession>A0A1Q9ALY7</accession>